<dbReference type="InterPro" id="IPR053941">
    <property type="entry name" value="Csm6_HEPN"/>
</dbReference>
<feature type="domain" description="Csm6 CARF" evidence="2">
    <location>
        <begin position="88"/>
        <end position="195"/>
    </location>
</feature>
<name>A0A3E2TFK9_9FIRM</name>
<reference evidence="3 4" key="1">
    <citation type="submission" date="2018-08" db="EMBL/GenBank/DDBJ databases">
        <title>A genome reference for cultivated species of the human gut microbiota.</title>
        <authorList>
            <person name="Zou Y."/>
            <person name="Xue W."/>
            <person name="Luo G."/>
        </authorList>
    </citation>
    <scope>NUCLEOTIDE SEQUENCE [LARGE SCALE GENOMIC DNA]</scope>
    <source>
        <strain evidence="3 4">AF45-17</strain>
    </source>
</reference>
<organism evidence="3 4">
    <name type="scientific">Coprococcus catus</name>
    <dbReference type="NCBI Taxonomy" id="116085"/>
    <lineage>
        <taxon>Bacteria</taxon>
        <taxon>Bacillati</taxon>
        <taxon>Bacillota</taxon>
        <taxon>Clostridia</taxon>
        <taxon>Lachnospirales</taxon>
        <taxon>Lachnospiraceae</taxon>
        <taxon>Coprococcus</taxon>
    </lineage>
</organism>
<dbReference type="Proteomes" id="UP000260773">
    <property type="component" value="Unassembled WGS sequence"/>
</dbReference>
<dbReference type="AlphaFoldDB" id="A0A3E2TFK9"/>
<dbReference type="Pfam" id="PF22208">
    <property type="entry name" value="Cas_Csm6_CARF"/>
    <property type="match status" value="1"/>
</dbReference>
<proteinExistence type="predicted"/>
<dbReference type="EMBL" id="QVEP01000053">
    <property type="protein sequence ID" value="RGB74593.1"/>
    <property type="molecule type" value="Genomic_DNA"/>
</dbReference>
<evidence type="ECO:0000313" key="3">
    <source>
        <dbReference type="EMBL" id="RGB74593.1"/>
    </source>
</evidence>
<accession>A0A3E2TFK9</accession>
<gene>
    <name evidence="3" type="ORF">DW070_14830</name>
</gene>
<dbReference type="NCBIfam" id="TIGR02672">
    <property type="entry name" value="cas_csm6"/>
    <property type="match status" value="1"/>
</dbReference>
<protein>
    <submittedName>
        <fullName evidence="3">CRISPR-associated protein Csm6</fullName>
    </submittedName>
</protein>
<dbReference type="Pfam" id="PF09659">
    <property type="entry name" value="Cas_Csm6_HEPN"/>
    <property type="match status" value="1"/>
</dbReference>
<dbReference type="InterPro" id="IPR053955">
    <property type="entry name" value="Csm6_CARF"/>
</dbReference>
<evidence type="ECO:0000313" key="4">
    <source>
        <dbReference type="Proteomes" id="UP000260773"/>
    </source>
</evidence>
<feature type="domain" description="Csm6 HEPN" evidence="1">
    <location>
        <begin position="279"/>
        <end position="452"/>
    </location>
</feature>
<dbReference type="InterPro" id="IPR013489">
    <property type="entry name" value="CRISPR-assoc_prot_Csm6"/>
</dbReference>
<comment type="caution">
    <text evidence="3">The sequence shown here is derived from an EMBL/GenBank/DDBJ whole genome shotgun (WGS) entry which is preliminary data.</text>
</comment>
<evidence type="ECO:0000259" key="2">
    <source>
        <dbReference type="Pfam" id="PF22208"/>
    </source>
</evidence>
<evidence type="ECO:0000259" key="1">
    <source>
        <dbReference type="Pfam" id="PF09659"/>
    </source>
</evidence>
<sequence length="460" mass="54563">MRILVLDNCIYTQREMRYMSKTYLFSPIGNTDPIKYFYDGSMLHICRYYKPDVVILYLSHEMILHHEKDNRYVRSIELLGEKLGHTFEVRIIRDEQMVDVQQYDLFYHAFRGIIADIEEEMMPEDTLIVNMASGTPAMKSALLVMATLAEYRFLPIQVSTPKRRSNLEHEEREDYDVETNWELDEDNQPEAEKRCEEVRCMHLVQLLKMDMIKKHLQSYDYHAALQVGREIQRELGKEDYDWLEAADARAVLDWERMNRFLPKNNGVLWPVKAENQNRVLLEYTLSLDLKVKRGEYADFIRAITPLGVDLLERVIKQYCNIHIEDYYSSRDSQKWSRGKLANSEVLEILNRKFNDGFRYGPVYSYHLNIIVQEKCSDTLMAQRVQELVNVEQKVRNLAAHSIVSATPEWVKERTGKSVDEIMWLIKYICEKVDIADSHESWRSYDRMNKKIIERLDKTQL</sequence>